<dbReference type="Proteomes" id="UP001489004">
    <property type="component" value="Unassembled WGS sequence"/>
</dbReference>
<reference evidence="2 3" key="1">
    <citation type="journal article" date="2024" name="Nat. Commun.">
        <title>Phylogenomics reveals the evolutionary origins of lichenization in chlorophyte algae.</title>
        <authorList>
            <person name="Puginier C."/>
            <person name="Libourel C."/>
            <person name="Otte J."/>
            <person name="Skaloud P."/>
            <person name="Haon M."/>
            <person name="Grisel S."/>
            <person name="Petersen M."/>
            <person name="Berrin J.G."/>
            <person name="Delaux P.M."/>
            <person name="Dal Grande F."/>
            <person name="Keller J."/>
        </authorList>
    </citation>
    <scope>NUCLEOTIDE SEQUENCE [LARGE SCALE GENOMIC DNA]</scope>
    <source>
        <strain evidence="2 3">SAG 2043</strain>
    </source>
</reference>
<feature type="region of interest" description="Disordered" evidence="1">
    <location>
        <begin position="123"/>
        <end position="149"/>
    </location>
</feature>
<evidence type="ECO:0000313" key="2">
    <source>
        <dbReference type="EMBL" id="KAK9824426.1"/>
    </source>
</evidence>
<dbReference type="AlphaFoldDB" id="A0AAW1QS73"/>
<evidence type="ECO:0000313" key="3">
    <source>
        <dbReference type="Proteomes" id="UP001489004"/>
    </source>
</evidence>
<dbReference type="EMBL" id="JALJOR010000002">
    <property type="protein sequence ID" value="KAK9824426.1"/>
    <property type="molecule type" value="Genomic_DNA"/>
</dbReference>
<protein>
    <submittedName>
        <fullName evidence="2">Uncharacterized protein</fullName>
    </submittedName>
</protein>
<proteinExistence type="predicted"/>
<gene>
    <name evidence="2" type="ORF">WJX72_010155</name>
</gene>
<comment type="caution">
    <text evidence="2">The sequence shown here is derived from an EMBL/GenBank/DDBJ whole genome shotgun (WGS) entry which is preliminary data.</text>
</comment>
<evidence type="ECO:0000256" key="1">
    <source>
        <dbReference type="SAM" id="MobiDB-lite"/>
    </source>
</evidence>
<accession>A0AAW1QS73</accession>
<sequence>MLASGLLKVTAPRQSQHPQLHPLVQQPGATTIFPSQPSSSLLLSTRTHSLPSTPTLPVPGTRVPTLGRAQPSRLSTQHGLQACPHNPLTSTLHHQSSSRHIHGQPVTSALPGSIRLQYLVEPVPYPRQPPSADHSRRASPPLSPPLHLPSDVRRIAVDHQHLASWRASPPCAAPSMPLVAPLPYFHRMGSTFPAGPGSL</sequence>
<feature type="compositionally biased region" description="Low complexity" evidence="1">
    <location>
        <begin position="36"/>
        <end position="61"/>
    </location>
</feature>
<organism evidence="2 3">
    <name type="scientific">[Myrmecia] bisecta</name>
    <dbReference type="NCBI Taxonomy" id="41462"/>
    <lineage>
        <taxon>Eukaryota</taxon>
        <taxon>Viridiplantae</taxon>
        <taxon>Chlorophyta</taxon>
        <taxon>core chlorophytes</taxon>
        <taxon>Trebouxiophyceae</taxon>
        <taxon>Trebouxiales</taxon>
        <taxon>Trebouxiaceae</taxon>
        <taxon>Myrmecia</taxon>
    </lineage>
</organism>
<name>A0AAW1QS73_9CHLO</name>
<feature type="region of interest" description="Disordered" evidence="1">
    <location>
        <begin position="36"/>
        <end position="74"/>
    </location>
</feature>
<keyword evidence="3" id="KW-1185">Reference proteome</keyword>